<keyword evidence="4" id="KW-1185">Reference proteome</keyword>
<dbReference type="EMBL" id="JBHTKH010000001">
    <property type="protein sequence ID" value="MFD1052956.1"/>
    <property type="molecule type" value="Genomic_DNA"/>
</dbReference>
<dbReference type="Pfam" id="PF07995">
    <property type="entry name" value="GSDH"/>
    <property type="match status" value="1"/>
</dbReference>
<protein>
    <submittedName>
        <fullName evidence="3">PQQ-dependent sugar dehydrogenase</fullName>
    </submittedName>
</protein>
<dbReference type="InterPro" id="IPR011041">
    <property type="entry name" value="Quinoprot_gluc/sorb_DH_b-prop"/>
</dbReference>
<reference evidence="4" key="1">
    <citation type="journal article" date="2019" name="Int. J. Syst. Evol. Microbiol.">
        <title>The Global Catalogue of Microorganisms (GCM) 10K type strain sequencing project: providing services to taxonomists for standard genome sequencing and annotation.</title>
        <authorList>
            <consortium name="The Broad Institute Genomics Platform"/>
            <consortium name="The Broad Institute Genome Sequencing Center for Infectious Disease"/>
            <person name="Wu L."/>
            <person name="Ma J."/>
        </authorList>
    </citation>
    <scope>NUCLEOTIDE SEQUENCE [LARGE SCALE GENOMIC DNA]</scope>
    <source>
        <strain evidence="4">CCUG 57508</strain>
    </source>
</reference>
<proteinExistence type="predicted"/>
<feature type="region of interest" description="Disordered" evidence="1">
    <location>
        <begin position="1"/>
        <end position="79"/>
    </location>
</feature>
<sequence>MLAATACTGSSPNAPSTSAGASTAGTSATSAPSTPVETSTASSPSTPGTTTPTTSTTPPTSTAARTTTTTPPSQPTGPVTLLAGLDIAWSVAVLPDGSALVSERNTGRVHHVPKPGTGGQATVVGRLPIFRTEGEGGLLGLAVAPDFDTEPVLYAYYTTESDNRIAAVAWQDGRLGEPKVIFSGIPSGRRHDGGRIAFGPDGYLYVGTGEAGDTGLSQNLDSLGGKILRITRDGDPAPGNPFGGSPVWSYGHRNVQGLAWDSRKRLWASEFGQDTWDELNLIEAGRNYGWPEVEGRQDNPDYVDPVAQWSTDEMSPSGIAVGPDGAVYMAALRGESVWRVPVSADGSAGKATRHLNRTYGRIRDIQFVGNRVWITTSNNNRNDRLLSLPLSAVGAG</sequence>
<name>A0ABW3MR13_9MICO</name>
<dbReference type="PANTHER" id="PTHR19328:SF13">
    <property type="entry name" value="HIPL1 PROTEIN"/>
    <property type="match status" value="1"/>
</dbReference>
<evidence type="ECO:0000256" key="1">
    <source>
        <dbReference type="SAM" id="MobiDB-lite"/>
    </source>
</evidence>
<accession>A0ABW3MR13</accession>
<evidence type="ECO:0000313" key="3">
    <source>
        <dbReference type="EMBL" id="MFD1052956.1"/>
    </source>
</evidence>
<feature type="compositionally biased region" description="Low complexity" evidence="1">
    <location>
        <begin position="8"/>
        <end position="71"/>
    </location>
</feature>
<evidence type="ECO:0000313" key="4">
    <source>
        <dbReference type="Proteomes" id="UP001597046"/>
    </source>
</evidence>
<dbReference type="InterPro" id="IPR012938">
    <property type="entry name" value="Glc/Sorbosone_DH"/>
</dbReference>
<evidence type="ECO:0000259" key="2">
    <source>
        <dbReference type="Pfam" id="PF07995"/>
    </source>
</evidence>
<dbReference type="Proteomes" id="UP001597046">
    <property type="component" value="Unassembled WGS sequence"/>
</dbReference>
<dbReference type="Gene3D" id="2.120.10.30">
    <property type="entry name" value="TolB, C-terminal domain"/>
    <property type="match status" value="1"/>
</dbReference>
<organism evidence="3 4">
    <name type="scientific">Terrabacter terrigena</name>
    <dbReference type="NCBI Taxonomy" id="574718"/>
    <lineage>
        <taxon>Bacteria</taxon>
        <taxon>Bacillati</taxon>
        <taxon>Actinomycetota</taxon>
        <taxon>Actinomycetes</taxon>
        <taxon>Micrococcales</taxon>
        <taxon>Intrasporangiaceae</taxon>
        <taxon>Terrabacter</taxon>
    </lineage>
</organism>
<dbReference type="PANTHER" id="PTHR19328">
    <property type="entry name" value="HEDGEHOG-INTERACTING PROTEIN"/>
    <property type="match status" value="1"/>
</dbReference>
<dbReference type="InterPro" id="IPR011042">
    <property type="entry name" value="6-blade_b-propeller_TolB-like"/>
</dbReference>
<comment type="caution">
    <text evidence="3">The sequence shown here is derived from an EMBL/GenBank/DDBJ whole genome shotgun (WGS) entry which is preliminary data.</text>
</comment>
<dbReference type="SUPFAM" id="SSF50952">
    <property type="entry name" value="Soluble quinoprotein glucose dehydrogenase"/>
    <property type="match status" value="1"/>
</dbReference>
<feature type="domain" description="Glucose/Sorbosone dehydrogenase" evidence="2">
    <location>
        <begin position="85"/>
        <end position="380"/>
    </location>
</feature>
<dbReference type="RefSeq" id="WP_386050129.1">
    <property type="nucleotide sequence ID" value="NZ_JBHTKH010000001.1"/>
</dbReference>
<gene>
    <name evidence="3" type="ORF">ACFQ2V_01455</name>
</gene>